<gene>
    <name evidence="1" type="ORF">GCM10009547_25660</name>
</gene>
<name>A0ABN1GX35_9ACTN</name>
<accession>A0ABN1GX35</accession>
<evidence type="ECO:0000313" key="1">
    <source>
        <dbReference type="EMBL" id="GAA0621767.1"/>
    </source>
</evidence>
<comment type="caution">
    <text evidence="1">The sequence shown here is derived from an EMBL/GenBank/DDBJ whole genome shotgun (WGS) entry which is preliminary data.</text>
</comment>
<reference evidence="1 2" key="1">
    <citation type="journal article" date="2019" name="Int. J. Syst. Evol. Microbiol.">
        <title>The Global Catalogue of Microorganisms (GCM) 10K type strain sequencing project: providing services to taxonomists for standard genome sequencing and annotation.</title>
        <authorList>
            <consortium name="The Broad Institute Genomics Platform"/>
            <consortium name="The Broad Institute Genome Sequencing Center for Infectious Disease"/>
            <person name="Wu L."/>
            <person name="Ma J."/>
        </authorList>
    </citation>
    <scope>NUCLEOTIDE SEQUENCE [LARGE SCALE GENOMIC DNA]</scope>
    <source>
        <strain evidence="1 2">JCM 10671</strain>
    </source>
</reference>
<dbReference type="EMBL" id="BAAAHE010000020">
    <property type="protein sequence ID" value="GAA0621767.1"/>
    <property type="molecule type" value="Genomic_DNA"/>
</dbReference>
<evidence type="ECO:0000313" key="2">
    <source>
        <dbReference type="Proteomes" id="UP001500957"/>
    </source>
</evidence>
<keyword evidence="2" id="KW-1185">Reference proteome</keyword>
<dbReference type="Proteomes" id="UP001500957">
    <property type="component" value="Unassembled WGS sequence"/>
</dbReference>
<protein>
    <submittedName>
        <fullName evidence="1">Uncharacterized protein</fullName>
    </submittedName>
</protein>
<proteinExistence type="predicted"/>
<organism evidence="1 2">
    <name type="scientific">Sporichthya brevicatena</name>
    <dbReference type="NCBI Taxonomy" id="171442"/>
    <lineage>
        <taxon>Bacteria</taxon>
        <taxon>Bacillati</taxon>
        <taxon>Actinomycetota</taxon>
        <taxon>Actinomycetes</taxon>
        <taxon>Sporichthyales</taxon>
        <taxon>Sporichthyaceae</taxon>
        <taxon>Sporichthya</taxon>
    </lineage>
</organism>
<sequence length="83" mass="9132">MISKGRHPKNSIAQALDGAREASMVVTEVHKGHRWGVVRCACGADFAVWSTPRNADTHAKQVDRFVAKHRACVTEQTGEFEEG</sequence>